<dbReference type="AlphaFoldDB" id="A0AAW0AD31"/>
<protein>
    <submittedName>
        <fullName evidence="1">Uncharacterized protein</fullName>
    </submittedName>
</protein>
<evidence type="ECO:0000313" key="2">
    <source>
        <dbReference type="Proteomes" id="UP001362999"/>
    </source>
</evidence>
<dbReference type="EMBL" id="JAWWNJ010000072">
    <property type="protein sequence ID" value="KAK7007138.1"/>
    <property type="molecule type" value="Genomic_DNA"/>
</dbReference>
<evidence type="ECO:0000313" key="1">
    <source>
        <dbReference type="EMBL" id="KAK7007138.1"/>
    </source>
</evidence>
<keyword evidence="2" id="KW-1185">Reference proteome</keyword>
<sequence>MDGGGQDGGLRGAFGNGNVVLKLKKLIRLVGTDRQLPKAFFPSDYLTDLANQRHYNAAYLPQMVSFLPETTLQLTQKPAQKEEHQHLSEGKYNPPDYYWKNDRTKMNALFCETVEVAGRGLNEFPEASTEATEALTEASANAVLGSKYFPALCSYTVQYSLNVNSYADLYLEVGTEKPW</sequence>
<accession>A0AAW0AD31</accession>
<name>A0AAW0AD31_9AGAR</name>
<gene>
    <name evidence="1" type="ORF">R3P38DRAFT_2793014</name>
</gene>
<organism evidence="1 2">
    <name type="scientific">Favolaschia claudopus</name>
    <dbReference type="NCBI Taxonomy" id="2862362"/>
    <lineage>
        <taxon>Eukaryota</taxon>
        <taxon>Fungi</taxon>
        <taxon>Dikarya</taxon>
        <taxon>Basidiomycota</taxon>
        <taxon>Agaricomycotina</taxon>
        <taxon>Agaricomycetes</taxon>
        <taxon>Agaricomycetidae</taxon>
        <taxon>Agaricales</taxon>
        <taxon>Marasmiineae</taxon>
        <taxon>Mycenaceae</taxon>
        <taxon>Favolaschia</taxon>
    </lineage>
</organism>
<dbReference type="Proteomes" id="UP001362999">
    <property type="component" value="Unassembled WGS sequence"/>
</dbReference>
<proteinExistence type="predicted"/>
<reference evidence="1 2" key="1">
    <citation type="journal article" date="2024" name="J Genomics">
        <title>Draft genome sequencing and assembly of Favolaschia claudopus CIRM-BRFM 2984 isolated from oak limbs.</title>
        <authorList>
            <person name="Navarro D."/>
            <person name="Drula E."/>
            <person name="Chaduli D."/>
            <person name="Cazenave R."/>
            <person name="Ahrendt S."/>
            <person name="Wang J."/>
            <person name="Lipzen A."/>
            <person name="Daum C."/>
            <person name="Barry K."/>
            <person name="Grigoriev I.V."/>
            <person name="Favel A."/>
            <person name="Rosso M.N."/>
            <person name="Martin F."/>
        </authorList>
    </citation>
    <scope>NUCLEOTIDE SEQUENCE [LARGE SCALE GENOMIC DNA]</scope>
    <source>
        <strain evidence="1 2">CIRM-BRFM 2984</strain>
    </source>
</reference>
<comment type="caution">
    <text evidence="1">The sequence shown here is derived from an EMBL/GenBank/DDBJ whole genome shotgun (WGS) entry which is preliminary data.</text>
</comment>